<reference evidence="1" key="1">
    <citation type="submission" date="2014-11" db="EMBL/GenBank/DDBJ databases">
        <authorList>
            <person name="Amaro Gonzalez C."/>
        </authorList>
    </citation>
    <scope>NUCLEOTIDE SEQUENCE</scope>
</reference>
<dbReference type="EMBL" id="GBXM01002740">
    <property type="protein sequence ID" value="JAI05838.1"/>
    <property type="molecule type" value="Transcribed_RNA"/>
</dbReference>
<evidence type="ECO:0000313" key="1">
    <source>
        <dbReference type="EMBL" id="JAI05838.1"/>
    </source>
</evidence>
<name>A0A0E9XSX7_ANGAN</name>
<reference evidence="1" key="2">
    <citation type="journal article" date="2015" name="Fish Shellfish Immunol.">
        <title>Early steps in the European eel (Anguilla anguilla)-Vibrio vulnificus interaction in the gills: Role of the RtxA13 toxin.</title>
        <authorList>
            <person name="Callol A."/>
            <person name="Pajuelo D."/>
            <person name="Ebbesson L."/>
            <person name="Teles M."/>
            <person name="MacKenzie S."/>
            <person name="Amaro C."/>
        </authorList>
    </citation>
    <scope>NUCLEOTIDE SEQUENCE</scope>
</reference>
<protein>
    <submittedName>
        <fullName evidence="1">Uncharacterized protein</fullName>
    </submittedName>
</protein>
<proteinExistence type="predicted"/>
<accession>A0A0E9XSX7</accession>
<sequence>MLNRKSQRNVTEAEPEFVTMDTLKEMLDQQKTIYVLHTNDPGFDQQKD</sequence>
<dbReference type="AlphaFoldDB" id="A0A0E9XSX7"/>
<organism evidence="1">
    <name type="scientific">Anguilla anguilla</name>
    <name type="common">European freshwater eel</name>
    <name type="synonym">Muraena anguilla</name>
    <dbReference type="NCBI Taxonomy" id="7936"/>
    <lineage>
        <taxon>Eukaryota</taxon>
        <taxon>Metazoa</taxon>
        <taxon>Chordata</taxon>
        <taxon>Craniata</taxon>
        <taxon>Vertebrata</taxon>
        <taxon>Euteleostomi</taxon>
        <taxon>Actinopterygii</taxon>
        <taxon>Neopterygii</taxon>
        <taxon>Teleostei</taxon>
        <taxon>Anguilliformes</taxon>
        <taxon>Anguillidae</taxon>
        <taxon>Anguilla</taxon>
    </lineage>
</organism>